<reference evidence="2 3" key="1">
    <citation type="submission" date="2024-10" db="EMBL/GenBank/DDBJ databases">
        <title>The Natural Products Discovery Center: Release of the First 8490 Sequenced Strains for Exploring Actinobacteria Biosynthetic Diversity.</title>
        <authorList>
            <person name="Kalkreuter E."/>
            <person name="Kautsar S.A."/>
            <person name="Yang D."/>
            <person name="Bader C.D."/>
            <person name="Teijaro C.N."/>
            <person name="Fluegel L."/>
            <person name="Davis C.M."/>
            <person name="Simpson J.R."/>
            <person name="Lauterbach L."/>
            <person name="Steele A.D."/>
            <person name="Gui C."/>
            <person name="Meng S."/>
            <person name="Li G."/>
            <person name="Viehrig K."/>
            <person name="Ye F."/>
            <person name="Su P."/>
            <person name="Kiefer A.F."/>
            <person name="Nichols A."/>
            <person name="Cepeda A.J."/>
            <person name="Yan W."/>
            <person name="Fan B."/>
            <person name="Jiang Y."/>
            <person name="Adhikari A."/>
            <person name="Zheng C.-J."/>
            <person name="Schuster L."/>
            <person name="Cowan T.M."/>
            <person name="Smanski M.J."/>
            <person name="Chevrette M.G."/>
            <person name="De Carvalho L.P.S."/>
            <person name="Shen B."/>
        </authorList>
    </citation>
    <scope>NUCLEOTIDE SEQUENCE [LARGE SCALE GENOMIC DNA]</scope>
    <source>
        <strain evidence="2 3">NPDC049639</strain>
    </source>
</reference>
<comment type="caution">
    <text evidence="2">The sequence shown here is derived from an EMBL/GenBank/DDBJ whole genome shotgun (WGS) entry which is preliminary data.</text>
</comment>
<organism evidence="2 3">
    <name type="scientific">Spongisporangium articulatum</name>
    <dbReference type="NCBI Taxonomy" id="3362603"/>
    <lineage>
        <taxon>Bacteria</taxon>
        <taxon>Bacillati</taxon>
        <taxon>Actinomycetota</taxon>
        <taxon>Actinomycetes</taxon>
        <taxon>Kineosporiales</taxon>
        <taxon>Kineosporiaceae</taxon>
        <taxon>Spongisporangium</taxon>
    </lineage>
</organism>
<feature type="domain" description="TadE-like" evidence="1">
    <location>
        <begin position="13"/>
        <end position="55"/>
    </location>
</feature>
<proteinExistence type="predicted"/>
<dbReference type="EMBL" id="JBITLV010000001">
    <property type="protein sequence ID" value="MFI7586321.1"/>
    <property type="molecule type" value="Genomic_DNA"/>
</dbReference>
<dbReference type="Proteomes" id="UP001612915">
    <property type="component" value="Unassembled WGS sequence"/>
</dbReference>
<evidence type="ECO:0000313" key="3">
    <source>
        <dbReference type="Proteomes" id="UP001612915"/>
    </source>
</evidence>
<dbReference type="Pfam" id="PF07811">
    <property type="entry name" value="TadE"/>
    <property type="match status" value="1"/>
</dbReference>
<dbReference type="InterPro" id="IPR049790">
    <property type="entry name" value="Rv3655c/TadE"/>
</dbReference>
<evidence type="ECO:0000313" key="2">
    <source>
        <dbReference type="EMBL" id="MFI7586321.1"/>
    </source>
</evidence>
<sequence>MRSRSEGGRSDGGAVTAELAVLLPGVVLLLAAVLSAGTAAAAQVRCTDAAGQAARLAARDEAGDVVVRAATARAPGSTVTVRVDGGTVRVEVRSAVRLPLPGRPGLTVRAEAVAARESG</sequence>
<dbReference type="InterPro" id="IPR012495">
    <property type="entry name" value="TadE-like_dom"/>
</dbReference>
<evidence type="ECO:0000259" key="1">
    <source>
        <dbReference type="Pfam" id="PF07811"/>
    </source>
</evidence>
<dbReference type="RefSeq" id="WP_398275766.1">
    <property type="nucleotide sequence ID" value="NZ_JBITLV010000001.1"/>
</dbReference>
<keyword evidence="3" id="KW-1185">Reference proteome</keyword>
<dbReference type="NCBIfam" id="NF041390">
    <property type="entry name" value="TadE_Rv3655c"/>
    <property type="match status" value="1"/>
</dbReference>
<protein>
    <submittedName>
        <fullName evidence="2">TadE family type IV pilus minor pilin</fullName>
    </submittedName>
</protein>
<gene>
    <name evidence="2" type="ORF">ACIB24_04535</name>
</gene>
<accession>A0ABW8AIX7</accession>
<name>A0ABW8AIX7_9ACTN</name>